<evidence type="ECO:0000313" key="1">
    <source>
        <dbReference type="EMBL" id="MDP4301849.1"/>
    </source>
</evidence>
<comment type="caution">
    <text evidence="1">The sequence shown here is derived from an EMBL/GenBank/DDBJ whole genome shotgun (WGS) entry which is preliminary data.</text>
</comment>
<keyword evidence="2" id="KW-1185">Reference proteome</keyword>
<sequence length="274" mass="31715">MASDHQRILVLCKTYPSPSARYVETSCVAGMAEDGRLVRLFPVPFRLVEDQQQFKKWQWISARVRRAQDDARPESHRISVDTIQLEGEQLPLDDHWIARREAIKAVPVFESFTDLDAARESRGVTLGLVRPTRLLGMDIKAVTNPDWTEDEKAKLLQEQQQGNLFDAVADQRSLKTLKKLPFDFHYRYACESAAGTTEHTHKLVDWEAGALYWNIHRRSDWQAAFRQKYITEFGAKDVLFLLGTIHRFPKQWLIVSVLYPPRLPDVLARQQALF</sequence>
<reference evidence="1 2" key="1">
    <citation type="submission" date="2023-08" db="EMBL/GenBank/DDBJ databases">
        <authorList>
            <person name="Roldan D.M."/>
            <person name="Menes R.J."/>
        </authorList>
    </citation>
    <scope>NUCLEOTIDE SEQUENCE [LARGE SCALE GENOMIC DNA]</scope>
    <source>
        <strain evidence="1 2">CCM 2812</strain>
    </source>
</reference>
<dbReference type="RefSeq" id="WP_305750392.1">
    <property type="nucleotide sequence ID" value="NZ_JAUZEE010000007.1"/>
</dbReference>
<dbReference type="Proteomes" id="UP001235760">
    <property type="component" value="Unassembled WGS sequence"/>
</dbReference>
<dbReference type="EMBL" id="JAUZEE010000007">
    <property type="protein sequence ID" value="MDP4301849.1"/>
    <property type="molecule type" value="Genomic_DNA"/>
</dbReference>
<evidence type="ECO:0000313" key="2">
    <source>
        <dbReference type="Proteomes" id="UP001235760"/>
    </source>
</evidence>
<gene>
    <name evidence="1" type="ORF">Q8X39_14495</name>
</gene>
<proteinExistence type="predicted"/>
<accession>A0ABT9G5W4</accession>
<protein>
    <submittedName>
        <fullName evidence="1">Uncharacterized protein</fullName>
    </submittedName>
</protein>
<organism evidence="1 2">
    <name type="scientific">Leptothrix discophora</name>
    <dbReference type="NCBI Taxonomy" id="89"/>
    <lineage>
        <taxon>Bacteria</taxon>
        <taxon>Pseudomonadati</taxon>
        <taxon>Pseudomonadota</taxon>
        <taxon>Betaproteobacteria</taxon>
        <taxon>Burkholderiales</taxon>
        <taxon>Sphaerotilaceae</taxon>
        <taxon>Leptothrix</taxon>
    </lineage>
</organism>
<name>A0ABT9G5W4_LEPDI</name>